<feature type="transmembrane region" description="Helical" evidence="1">
    <location>
        <begin position="134"/>
        <end position="154"/>
    </location>
</feature>
<keyword evidence="3" id="KW-1185">Reference proteome</keyword>
<dbReference type="OrthoDB" id="1407586at2"/>
<feature type="transmembrane region" description="Helical" evidence="1">
    <location>
        <begin position="30"/>
        <end position="52"/>
    </location>
</feature>
<evidence type="ECO:0000256" key="1">
    <source>
        <dbReference type="SAM" id="Phobius"/>
    </source>
</evidence>
<accession>A0A1M7PZR5</accession>
<dbReference type="Gene3D" id="3.20.20.140">
    <property type="entry name" value="Metal-dependent hydrolases"/>
    <property type="match status" value="1"/>
</dbReference>
<dbReference type="InterPro" id="IPR032466">
    <property type="entry name" value="Metal_Hydrolase"/>
</dbReference>
<dbReference type="Proteomes" id="UP000184513">
    <property type="component" value="Unassembled WGS sequence"/>
</dbReference>
<keyword evidence="2" id="KW-0378">Hydrolase</keyword>
<evidence type="ECO:0000313" key="3">
    <source>
        <dbReference type="Proteomes" id="UP000184513"/>
    </source>
</evidence>
<dbReference type="GO" id="GO:0016787">
    <property type="term" value="F:hydrolase activity"/>
    <property type="evidence" value="ECO:0007669"/>
    <property type="project" value="UniProtKB-KW"/>
</dbReference>
<protein>
    <submittedName>
        <fullName evidence="2">Amidohydrolase</fullName>
    </submittedName>
</protein>
<reference evidence="2 3" key="1">
    <citation type="submission" date="2016-11" db="EMBL/GenBank/DDBJ databases">
        <authorList>
            <person name="Jaros S."/>
            <person name="Januszkiewicz K."/>
            <person name="Wedrychowicz H."/>
        </authorList>
    </citation>
    <scope>NUCLEOTIDE SEQUENCE [LARGE SCALE GENOMIC DNA]</scope>
    <source>
        <strain evidence="2 3">CGMCC 1.6102</strain>
    </source>
</reference>
<evidence type="ECO:0000313" key="2">
    <source>
        <dbReference type="EMBL" id="SHN23297.1"/>
    </source>
</evidence>
<dbReference type="STRING" id="388280.SAMN04488057_11291"/>
<keyword evidence="1" id="KW-1133">Transmembrane helix</keyword>
<dbReference type="AlphaFoldDB" id="A0A1M7PZR5"/>
<keyword evidence="1" id="KW-0472">Membrane</keyword>
<gene>
    <name evidence="2" type="ORF">SAMN04488057_11291</name>
</gene>
<feature type="transmembrane region" description="Helical" evidence="1">
    <location>
        <begin position="81"/>
        <end position="103"/>
    </location>
</feature>
<organism evidence="2 3">
    <name type="scientific">Cyclobacterium lianum</name>
    <dbReference type="NCBI Taxonomy" id="388280"/>
    <lineage>
        <taxon>Bacteria</taxon>
        <taxon>Pseudomonadati</taxon>
        <taxon>Bacteroidota</taxon>
        <taxon>Cytophagia</taxon>
        <taxon>Cytophagales</taxon>
        <taxon>Cyclobacteriaceae</taxon>
        <taxon>Cyclobacterium</taxon>
    </lineage>
</organism>
<name>A0A1M7PZR5_9BACT</name>
<sequence length="588" mass="69297">MIMPEKPPIINCHTHIFTGDYVPPYLAKTFVFWPLYYFLSLSCIVKGFRFWYKYPNTWQYKPWYKSILKRIYLIKMLGNRYWYNSLIGIVVGVLLGIQVIFILNEWISLIFGKKTVLWGSVQQSKEWVANHSLLYIPESFFGKLLILFLFFFLFKSGRKPVFFILKSIWTFLGRLPGPKSKDLAERYMLIGRFAFRHKQQTILSRLITQYPPGTGFVVLPMDMEYMKAGKLNPEFTYQSQMAELKSIKDNSSTKDLFFPFVFIDSRRIIDEGNKHFNYSVKDGQVVLEDCFIKTYIEGNKFSGFKIYPALGYYPFEEVLLPLWKYAADNELPIMTHCIRGTIFYRGSKKKEWDEHPVFEEMGFNKEYEPLKLNEIPNSEFINNFTHPLNYLCLLEETYLRKLVGGSKDSKIRELFGFSNMETELKHNLNHLKICFGHYGGDDEWNKFLELDRDNYSSQLIKNPTVGIKFLVDEEGGHRPGKIEQIWKYVDWYSIISSLMLQYSNVYSDLSYIIHSSSIQPLLKLTMLNTNLKEKVLFGTDFYVVRNHKSEKNIYSDILSHLAEEEFDLIARTNPRKFLNNKLHGSIKI</sequence>
<proteinExistence type="predicted"/>
<dbReference type="EMBL" id="FRCY01000012">
    <property type="protein sequence ID" value="SHN23297.1"/>
    <property type="molecule type" value="Genomic_DNA"/>
</dbReference>
<dbReference type="SUPFAM" id="SSF51556">
    <property type="entry name" value="Metallo-dependent hydrolases"/>
    <property type="match status" value="1"/>
</dbReference>
<keyword evidence="1" id="KW-0812">Transmembrane</keyword>